<proteinExistence type="predicted"/>
<reference evidence="1" key="1">
    <citation type="journal article" date="2022" name="Int. J. Mol. Sci.">
        <title>Draft Genome of Tanacetum Coccineum: Genomic Comparison of Closely Related Tanacetum-Family Plants.</title>
        <authorList>
            <person name="Yamashiro T."/>
            <person name="Shiraishi A."/>
            <person name="Nakayama K."/>
            <person name="Satake H."/>
        </authorList>
    </citation>
    <scope>NUCLEOTIDE SEQUENCE</scope>
</reference>
<reference evidence="1" key="2">
    <citation type="submission" date="2022-01" db="EMBL/GenBank/DDBJ databases">
        <authorList>
            <person name="Yamashiro T."/>
            <person name="Shiraishi A."/>
            <person name="Satake H."/>
            <person name="Nakayama K."/>
        </authorList>
    </citation>
    <scope>NUCLEOTIDE SEQUENCE</scope>
</reference>
<dbReference type="SUPFAM" id="SSF51004">
    <property type="entry name" value="C-terminal (heme d1) domain of cytochrome cd1-nitrite reductase"/>
    <property type="match status" value="1"/>
</dbReference>
<name>A0ABQ5FGB4_9ASTR</name>
<dbReference type="PANTHER" id="PTHR14085">
    <property type="entry name" value="WD-REPEAT PROTEIN BING4"/>
    <property type="match status" value="1"/>
</dbReference>
<accession>A0ABQ5FGB4</accession>
<evidence type="ECO:0000313" key="2">
    <source>
        <dbReference type="Proteomes" id="UP001151760"/>
    </source>
</evidence>
<gene>
    <name evidence="1" type="ORF">Tco_1005869</name>
</gene>
<dbReference type="Proteomes" id="UP001151760">
    <property type="component" value="Unassembled WGS sequence"/>
</dbReference>
<dbReference type="EMBL" id="BQNB010017367">
    <property type="protein sequence ID" value="GJT62336.1"/>
    <property type="molecule type" value="Genomic_DNA"/>
</dbReference>
<evidence type="ECO:0000313" key="1">
    <source>
        <dbReference type="EMBL" id="GJT62336.1"/>
    </source>
</evidence>
<comment type="caution">
    <text evidence="1">The sequence shown here is derived from an EMBL/GenBank/DDBJ whole genome shotgun (WGS) entry which is preliminary data.</text>
</comment>
<dbReference type="InterPro" id="IPR040315">
    <property type="entry name" value="WDR46/Utp7"/>
</dbReference>
<organism evidence="1 2">
    <name type="scientific">Tanacetum coccineum</name>
    <dbReference type="NCBI Taxonomy" id="301880"/>
    <lineage>
        <taxon>Eukaryota</taxon>
        <taxon>Viridiplantae</taxon>
        <taxon>Streptophyta</taxon>
        <taxon>Embryophyta</taxon>
        <taxon>Tracheophyta</taxon>
        <taxon>Spermatophyta</taxon>
        <taxon>Magnoliopsida</taxon>
        <taxon>eudicotyledons</taxon>
        <taxon>Gunneridae</taxon>
        <taxon>Pentapetalae</taxon>
        <taxon>asterids</taxon>
        <taxon>campanulids</taxon>
        <taxon>Asterales</taxon>
        <taxon>Asteraceae</taxon>
        <taxon>Asteroideae</taxon>
        <taxon>Anthemideae</taxon>
        <taxon>Anthemidinae</taxon>
        <taxon>Tanacetum</taxon>
    </lineage>
</organism>
<sequence length="213" mass="24076">MFSKPRAMEMRHEVAKQEVRNVVKAIASIGKFWYAHPETNASLQGINMVRSINMARSVFVLIRLMQTKASRLESDGIEKTRRFDQHAIAKEVDVASRKNQFDLILPDLGPYTLDYTASGRYMVALGRKGHVTLLDLHTMKPIKDVQVRETVRDVVFLHNELLFATAQKKNMQTGEECGEGAAIVHVSTNMLLQVQDAFFTTMICGRCSYHSSS</sequence>
<dbReference type="InterPro" id="IPR011048">
    <property type="entry name" value="Haem_d1_sf"/>
</dbReference>
<protein>
    <submittedName>
        <fullName evidence="1">Probable U3 small nucleolar RNA-associated protein 7</fullName>
    </submittedName>
</protein>
<dbReference type="PANTHER" id="PTHR14085:SF3">
    <property type="entry name" value="WD REPEAT-CONTAINING PROTEIN 46"/>
    <property type="match status" value="1"/>
</dbReference>
<keyword evidence="2" id="KW-1185">Reference proteome</keyword>